<accession>A0A381S334</accession>
<dbReference type="Pfam" id="PF18602">
    <property type="entry name" value="Rap1a"/>
    <property type="match status" value="1"/>
</dbReference>
<feature type="region of interest" description="Disordered" evidence="1">
    <location>
        <begin position="170"/>
        <end position="238"/>
    </location>
</feature>
<dbReference type="InterPro" id="IPR041238">
    <property type="entry name" value="Rap1a"/>
</dbReference>
<dbReference type="EMBL" id="UINC01002434">
    <property type="protein sequence ID" value="SUZ96647.1"/>
    <property type="molecule type" value="Genomic_DNA"/>
</dbReference>
<feature type="compositionally biased region" description="Basic and acidic residues" evidence="1">
    <location>
        <begin position="170"/>
        <end position="180"/>
    </location>
</feature>
<evidence type="ECO:0000259" key="2">
    <source>
        <dbReference type="Pfam" id="PF18602"/>
    </source>
</evidence>
<protein>
    <recommendedName>
        <fullName evidence="2">Rap1a immunity protein domain-containing protein</fullName>
    </recommendedName>
</protein>
<feature type="domain" description="Rap1a immunity protein" evidence="2">
    <location>
        <begin position="42"/>
        <end position="169"/>
    </location>
</feature>
<sequence length="317" mass="35352">MRATSIARSHPERRRLGRLNICSLLIVLLSTPLVANDVVAQSGATLLKSCEAAFDQPRDVTNVESIEKEACCACYIEAVSNTQAYFLQNVLSPLIESNAISSRELRKNGWSSMDAFQKATKSHCPKSDDDSSLAHKMGIVTEYLKNYPARLDESAAVLVLDALSAAFPCHGDRNNLRREPSTQSREPPAIATSQPAAQPATRSSDQPKTAITETPRLPATGSSKPPKTVDRQSQAKPHEIRTSWQLLQEGMAEDEVKALLGNPMKIDIQSRHNRSPRAIWHYSSDPSNARVTFREGRVRRLRDWRKIWLVQSWDEPD</sequence>
<feature type="compositionally biased region" description="Polar residues" evidence="1">
    <location>
        <begin position="220"/>
        <end position="235"/>
    </location>
</feature>
<dbReference type="AlphaFoldDB" id="A0A381S334"/>
<reference evidence="3" key="1">
    <citation type="submission" date="2018-05" db="EMBL/GenBank/DDBJ databases">
        <authorList>
            <person name="Lanie J.A."/>
            <person name="Ng W.-L."/>
            <person name="Kazmierczak K.M."/>
            <person name="Andrzejewski T.M."/>
            <person name="Davidsen T.M."/>
            <person name="Wayne K.J."/>
            <person name="Tettelin H."/>
            <person name="Glass J.I."/>
            <person name="Rusch D."/>
            <person name="Podicherti R."/>
            <person name="Tsui H.-C.T."/>
            <person name="Winkler M.E."/>
        </authorList>
    </citation>
    <scope>NUCLEOTIDE SEQUENCE</scope>
</reference>
<organism evidence="3">
    <name type="scientific">marine metagenome</name>
    <dbReference type="NCBI Taxonomy" id="408172"/>
    <lineage>
        <taxon>unclassified sequences</taxon>
        <taxon>metagenomes</taxon>
        <taxon>ecological metagenomes</taxon>
    </lineage>
</organism>
<feature type="compositionally biased region" description="Polar residues" evidence="1">
    <location>
        <begin position="181"/>
        <end position="212"/>
    </location>
</feature>
<proteinExistence type="predicted"/>
<name>A0A381S334_9ZZZZ</name>
<gene>
    <name evidence="3" type="ORF">METZ01_LOCUS49501</name>
</gene>
<evidence type="ECO:0000313" key="3">
    <source>
        <dbReference type="EMBL" id="SUZ96647.1"/>
    </source>
</evidence>
<evidence type="ECO:0000256" key="1">
    <source>
        <dbReference type="SAM" id="MobiDB-lite"/>
    </source>
</evidence>